<dbReference type="InterPro" id="IPR036736">
    <property type="entry name" value="ACP-like_sf"/>
</dbReference>
<dbReference type="GO" id="GO:0044550">
    <property type="term" value="P:secondary metabolite biosynthetic process"/>
    <property type="evidence" value="ECO:0007669"/>
    <property type="project" value="UniProtKB-ARBA"/>
</dbReference>
<dbReference type="Pfam" id="PF00668">
    <property type="entry name" value="Condensation"/>
    <property type="match status" value="2"/>
</dbReference>
<gene>
    <name evidence="5" type="ORF">SAMN05444695_1301</name>
</gene>
<dbReference type="FunFam" id="3.30.300.30:FF:000010">
    <property type="entry name" value="Enterobactin synthetase component F"/>
    <property type="match status" value="1"/>
</dbReference>
<keyword evidence="3" id="KW-0597">Phosphoprotein</keyword>
<dbReference type="InterPro" id="IPR009081">
    <property type="entry name" value="PP-bd_ACP"/>
</dbReference>
<feature type="domain" description="Carrier" evidence="4">
    <location>
        <begin position="778"/>
        <end position="853"/>
    </location>
</feature>
<sequence>QVAFWERALAGVPDRLDLPFDRPRPTVRSLRGARTSFVVDSELRTRIADIAREHGGTEFMVLHAAVAVLLSRLGGSGDVTVGTPVAGRGGPELDELVGMFVNTLVLRTEVDGGASFAALLDQVRRRDLDAFSHADVPFERLVEVLDPVRSTAHSPLFQVMLAFQNFTPATEVALPGLTLTEWETDTAAAQYDLHLTVSPQGPAAKDAGGYLATFTYATDLFDESTVQGFGRRLLRLLDAATERPNRPVGDLPLLGPGEDAAERSAVLGARVAVPAATLVDTLEAQLARTPNATALVFEDQQLTYAEFARRVDELARVLVSLGVGPEIRVAIALPRSVDLLVAVHAVVAAGGAYVPLDVEHPADRLAYIVETARPLCVLTESTVDAALPDAVRRIDLDRLDVPPADRLPRPRIRPDDTAYVIFTSGSTGRPKGVAVSHRAIVNRLAWMQAEYPLDGSDVVLQKTPVTFDVSVWELFWPLQVGAQLVIAAPDGHRDPAYLAGEIRRRGVTTVHFVPSMLSVFTAEPTSGECVSLAHVFCSGEALTVDQTRRFAARSQARVHNLYGPTEAAVDVTYWDVTGDEQTSVPIGRPVWNTGVHVLDNRLHPVPTGVVGELYLAGTQLAECYVGRPDLTADRFVANPFADGERMYRTGDLVRRRGDGALEYLGRSDFQVKLRGQRIELGEIEAALAAHPEVEQSVVTVHTDARGEQALVGYVSIGSAETAPDPRELAEHLSSRVPAYMVPPHLVVVDRFPVTANGKLDRKALPEPQTESEAARYVAPATVTEELIAAVFADVTGTARVGAEDDFFALGGNSLSATRVVARIGEAQGVTIGVRELFDAPTVHGLAHVVEQAAHTSPDRPVLAPRPRPARVPLSPAQQRMWFVNQYDTASAAYNIPLAFRLTGTLDVPALQAAVVDVVERHESLRTIYPSSPDGPYQHVVATAEVALDLSPRVVSAGSVVGEIAGVASSGFDVTVD</sequence>
<evidence type="ECO:0000256" key="3">
    <source>
        <dbReference type="ARBA" id="ARBA00022553"/>
    </source>
</evidence>
<dbReference type="PROSITE" id="PS50075">
    <property type="entry name" value="CARRIER"/>
    <property type="match status" value="1"/>
</dbReference>
<dbReference type="InterPro" id="IPR020845">
    <property type="entry name" value="AMP-binding_CS"/>
</dbReference>
<dbReference type="SUPFAM" id="SSF47336">
    <property type="entry name" value="ACP-like"/>
    <property type="match status" value="1"/>
</dbReference>
<dbReference type="InterPro" id="IPR023213">
    <property type="entry name" value="CAT-like_dom_sf"/>
</dbReference>
<dbReference type="InterPro" id="IPR020806">
    <property type="entry name" value="PKS_PP-bd"/>
</dbReference>
<dbReference type="AlphaFoldDB" id="A0A1G8T001"/>
<dbReference type="Proteomes" id="UP000183263">
    <property type="component" value="Unassembled WGS sequence"/>
</dbReference>
<feature type="non-terminal residue" evidence="5">
    <location>
        <position position="1"/>
    </location>
</feature>
<dbReference type="Gene3D" id="2.30.38.10">
    <property type="entry name" value="Luciferase, Domain 3"/>
    <property type="match status" value="1"/>
</dbReference>
<dbReference type="PROSITE" id="PS00455">
    <property type="entry name" value="AMP_BINDING"/>
    <property type="match status" value="1"/>
</dbReference>
<dbReference type="Gene3D" id="3.30.300.30">
    <property type="match status" value="1"/>
</dbReference>
<dbReference type="Pfam" id="PF00550">
    <property type="entry name" value="PP-binding"/>
    <property type="match status" value="1"/>
</dbReference>
<dbReference type="Gene3D" id="1.10.1200.10">
    <property type="entry name" value="ACP-like"/>
    <property type="match status" value="1"/>
</dbReference>
<dbReference type="NCBIfam" id="TIGR01733">
    <property type="entry name" value="AA-adenyl-dom"/>
    <property type="match status" value="1"/>
</dbReference>
<dbReference type="UniPathway" id="UPA00011"/>
<dbReference type="Gene3D" id="3.30.559.10">
    <property type="entry name" value="Chloramphenicol acetyltransferase-like domain"/>
    <property type="match status" value="2"/>
</dbReference>
<dbReference type="InterPro" id="IPR006162">
    <property type="entry name" value="Ppantetheine_attach_site"/>
</dbReference>
<dbReference type="EMBL" id="FNDN01000030">
    <property type="protein sequence ID" value="SDJ34796.1"/>
    <property type="molecule type" value="Genomic_DNA"/>
</dbReference>
<dbReference type="SUPFAM" id="SSF52777">
    <property type="entry name" value="CoA-dependent acyltransferases"/>
    <property type="match status" value="2"/>
</dbReference>
<evidence type="ECO:0000256" key="2">
    <source>
        <dbReference type="ARBA" id="ARBA00022450"/>
    </source>
</evidence>
<name>A0A1G8T001_9NOCA</name>
<reference evidence="5 6" key="1">
    <citation type="submission" date="2016-10" db="EMBL/GenBank/DDBJ databases">
        <authorList>
            <person name="de Groot N.N."/>
        </authorList>
    </citation>
    <scope>NUCLEOTIDE SEQUENCE [LARGE SCALE GENOMIC DNA]</scope>
    <source>
        <strain evidence="5 6">DSM 44892</strain>
    </source>
</reference>
<organism evidence="5 6">
    <name type="scientific">Rhodococcus triatomae</name>
    <dbReference type="NCBI Taxonomy" id="300028"/>
    <lineage>
        <taxon>Bacteria</taxon>
        <taxon>Bacillati</taxon>
        <taxon>Actinomycetota</taxon>
        <taxon>Actinomycetes</taxon>
        <taxon>Mycobacteriales</taxon>
        <taxon>Nocardiaceae</taxon>
        <taxon>Rhodococcus</taxon>
    </lineage>
</organism>
<dbReference type="FunFam" id="3.40.50.980:FF:000001">
    <property type="entry name" value="Non-ribosomal peptide synthetase"/>
    <property type="match status" value="1"/>
</dbReference>
<protein>
    <submittedName>
        <fullName evidence="5">Amino acid adenylation domain-containing protein</fullName>
    </submittedName>
</protein>
<evidence type="ECO:0000313" key="6">
    <source>
        <dbReference type="Proteomes" id="UP000183263"/>
    </source>
</evidence>
<dbReference type="InterPro" id="IPR025110">
    <property type="entry name" value="AMP-bd_C"/>
</dbReference>
<feature type="non-terminal residue" evidence="5">
    <location>
        <position position="976"/>
    </location>
</feature>
<comment type="cofactor">
    <cofactor evidence="1">
        <name>pantetheine 4'-phosphate</name>
        <dbReference type="ChEBI" id="CHEBI:47942"/>
    </cofactor>
</comment>
<dbReference type="InterPro" id="IPR010071">
    <property type="entry name" value="AA_adenyl_dom"/>
</dbReference>
<dbReference type="GO" id="GO:0008610">
    <property type="term" value="P:lipid biosynthetic process"/>
    <property type="evidence" value="ECO:0007669"/>
    <property type="project" value="UniProtKB-ARBA"/>
</dbReference>
<dbReference type="SUPFAM" id="SSF56801">
    <property type="entry name" value="Acetyl-CoA synthetase-like"/>
    <property type="match status" value="1"/>
</dbReference>
<dbReference type="FunFam" id="2.30.38.10:FF:000001">
    <property type="entry name" value="Non-ribosomal peptide synthetase PvdI"/>
    <property type="match status" value="1"/>
</dbReference>
<dbReference type="InterPro" id="IPR000873">
    <property type="entry name" value="AMP-dep_synth/lig_dom"/>
</dbReference>
<dbReference type="Pfam" id="PF00501">
    <property type="entry name" value="AMP-binding"/>
    <property type="match status" value="1"/>
</dbReference>
<dbReference type="FunFam" id="1.10.1200.10:FF:000016">
    <property type="entry name" value="Non-ribosomal peptide synthase"/>
    <property type="match status" value="1"/>
</dbReference>
<dbReference type="FunFam" id="3.40.50.12780:FF:000012">
    <property type="entry name" value="Non-ribosomal peptide synthetase"/>
    <property type="match status" value="1"/>
</dbReference>
<dbReference type="PANTHER" id="PTHR45527">
    <property type="entry name" value="NONRIBOSOMAL PEPTIDE SYNTHETASE"/>
    <property type="match status" value="1"/>
</dbReference>
<evidence type="ECO:0000259" key="4">
    <source>
        <dbReference type="PROSITE" id="PS50075"/>
    </source>
</evidence>
<dbReference type="GO" id="GO:0031177">
    <property type="term" value="F:phosphopantetheine binding"/>
    <property type="evidence" value="ECO:0007669"/>
    <property type="project" value="InterPro"/>
</dbReference>
<dbReference type="Gene3D" id="3.40.50.980">
    <property type="match status" value="2"/>
</dbReference>
<accession>A0A1G8T001</accession>
<evidence type="ECO:0000313" key="5">
    <source>
        <dbReference type="EMBL" id="SDJ34796.1"/>
    </source>
</evidence>
<dbReference type="InterPro" id="IPR045851">
    <property type="entry name" value="AMP-bd_C_sf"/>
</dbReference>
<dbReference type="FunFam" id="3.40.50.980:FF:000002">
    <property type="entry name" value="Enterobactin synthetase component F"/>
    <property type="match status" value="1"/>
</dbReference>
<dbReference type="PANTHER" id="PTHR45527:SF1">
    <property type="entry name" value="FATTY ACID SYNTHASE"/>
    <property type="match status" value="1"/>
</dbReference>
<dbReference type="GO" id="GO:0005829">
    <property type="term" value="C:cytosol"/>
    <property type="evidence" value="ECO:0007669"/>
    <property type="project" value="TreeGrafter"/>
</dbReference>
<dbReference type="GO" id="GO:0072330">
    <property type="term" value="P:monocarboxylic acid biosynthetic process"/>
    <property type="evidence" value="ECO:0007669"/>
    <property type="project" value="UniProtKB-ARBA"/>
</dbReference>
<keyword evidence="2" id="KW-0596">Phosphopantetheine</keyword>
<keyword evidence="6" id="KW-1185">Reference proteome</keyword>
<evidence type="ECO:0000256" key="1">
    <source>
        <dbReference type="ARBA" id="ARBA00001957"/>
    </source>
</evidence>
<dbReference type="CDD" id="cd17646">
    <property type="entry name" value="A_NRPS_AB3403-like"/>
    <property type="match status" value="1"/>
</dbReference>
<dbReference type="PROSITE" id="PS00012">
    <property type="entry name" value="PHOSPHOPANTETHEINE"/>
    <property type="match status" value="1"/>
</dbReference>
<dbReference type="Gene3D" id="3.30.559.30">
    <property type="entry name" value="Nonribosomal peptide synthetase, condensation domain"/>
    <property type="match status" value="1"/>
</dbReference>
<dbReference type="GO" id="GO:0003824">
    <property type="term" value="F:catalytic activity"/>
    <property type="evidence" value="ECO:0007669"/>
    <property type="project" value="InterPro"/>
</dbReference>
<dbReference type="Pfam" id="PF13193">
    <property type="entry name" value="AMP-binding_C"/>
    <property type="match status" value="1"/>
</dbReference>
<dbReference type="GO" id="GO:0043041">
    <property type="term" value="P:amino acid activation for nonribosomal peptide biosynthetic process"/>
    <property type="evidence" value="ECO:0007669"/>
    <property type="project" value="TreeGrafter"/>
</dbReference>
<proteinExistence type="predicted"/>
<dbReference type="SMART" id="SM00823">
    <property type="entry name" value="PKS_PP"/>
    <property type="match status" value="1"/>
</dbReference>
<dbReference type="InterPro" id="IPR001242">
    <property type="entry name" value="Condensation_dom"/>
</dbReference>